<feature type="compositionally biased region" description="Polar residues" evidence="1">
    <location>
        <begin position="275"/>
        <end position="286"/>
    </location>
</feature>
<dbReference type="EMBL" id="JAVHNR010000009">
    <property type="protein sequence ID" value="KAK6333040.1"/>
    <property type="molecule type" value="Genomic_DNA"/>
</dbReference>
<protein>
    <submittedName>
        <fullName evidence="2">Uncharacterized protein</fullName>
    </submittedName>
</protein>
<reference evidence="2 3" key="1">
    <citation type="submission" date="2019-10" db="EMBL/GenBank/DDBJ databases">
        <authorList>
            <person name="Palmer J.M."/>
        </authorList>
    </citation>
    <scope>NUCLEOTIDE SEQUENCE [LARGE SCALE GENOMIC DNA]</scope>
    <source>
        <strain evidence="2 3">TWF718</strain>
    </source>
</reference>
<organism evidence="2 3">
    <name type="scientific">Orbilia javanica</name>
    <dbReference type="NCBI Taxonomy" id="47235"/>
    <lineage>
        <taxon>Eukaryota</taxon>
        <taxon>Fungi</taxon>
        <taxon>Dikarya</taxon>
        <taxon>Ascomycota</taxon>
        <taxon>Pezizomycotina</taxon>
        <taxon>Orbiliomycetes</taxon>
        <taxon>Orbiliales</taxon>
        <taxon>Orbiliaceae</taxon>
        <taxon>Orbilia</taxon>
    </lineage>
</organism>
<feature type="compositionally biased region" description="Low complexity" evidence="1">
    <location>
        <begin position="679"/>
        <end position="693"/>
    </location>
</feature>
<name>A0AAN8MKD2_9PEZI</name>
<dbReference type="Proteomes" id="UP001313282">
    <property type="component" value="Unassembled WGS sequence"/>
</dbReference>
<accession>A0AAN8MKD2</accession>
<feature type="region of interest" description="Disordered" evidence="1">
    <location>
        <begin position="391"/>
        <end position="417"/>
    </location>
</feature>
<proteinExistence type="predicted"/>
<keyword evidence="3" id="KW-1185">Reference proteome</keyword>
<evidence type="ECO:0000313" key="3">
    <source>
        <dbReference type="Proteomes" id="UP001313282"/>
    </source>
</evidence>
<sequence>MSKLQLGFKDLVGEMEGKNTLNGWDILVSYSLDQLNLLLGQRAQQDISLNGIDPFDVTLAVNPFDTSEQITYTVNLQMSALEMQFTAGTDAGVQLTLQLTGTATNTSTNEEITLPAGQSVQITTSLVHVAGSSSGSSSSASTPGSVNSPANCVIIVEEGTTHSICIDLTNPSVQIIPPPPSDGQANTLALAYTEALNSIITSVITNYFQTSGIQLQLAGINSSAESTGFILQPTAFCFSTVATPSNDAQDPASGSSASQDAALLIWISVAGGANNGQRPSGQTPVTFQPADDVRSPMPTGSSASVIFSHDIMIKSFIEPSLSSIGFSDITVQDSEGDEGITLSLKCPPMTTNLDDGTTQNVLYIPTGGEGITQGIDVDVSATDAHLQIRSPPALRGSNLPSLPGESTYEKDAGSTGSPPNASYIGLLVWVSPDEGIQWYGGATALRFSFAATANWLLEYWGNSINQLNFIWFIDPTFTVKRKDSEVRLGFAPPVEGWKPKLPSAFNMMTDPLNYFLVTNLLFPGDYTFRVDDPSFTTETQGLAVPRDVILTGSLTQSLPSNNPSTQAVALMEIPPLSQEQVSTAQAGNPPQPTQTPTQQDIDQMLQSFLQELSDPSPTSLFFKLFNVFQGTDTNAQIQNFLDIIDSQGYASLTGDQIGNLIGWDLAKFSSWAQANGLDSPSSTPGTPTTSSTPNPVPAEVTSPAPTEVTSPVLAEVAGGLDQKAGQVVRGNVVQNSTEISAVWAKLYKVDNSGTSELVIFQDGESVSYPYENSSSPKTIFTALTPDIITWKDDSGNTYDITFSSAPDPTTFIFTASFLGSCTDSSGKITQFSGTEATPSAPSGSPMTPEQIFDYVNGGLGTVIGIIGLAAAAFWRRDDKKNEHKFLDDVTKTVSAAYDKKRGEIAGKITEAVNELIRRNARTIMNKDFGASVEKTIEGTIKGQLSDLQLQDDQLTALGNAVVQGTENETLTQIQAAVSTAVHNQLLMDIASPLLPKLTQTYSHLLQAGLLDDKKVVLDSKAFVDNELMPKFADAQADVPGSSFLDQQIKSSLLQWTSAAINRSLSTITKALDSAKANITTRETNLVRLKAQLAEIEGRNTDQAVIQQAQADIQTEEQEIVKLKTKKDNAQNQQTTLEADSKGQAEEQSKAQDNVKKMGEEIFPGE</sequence>
<feature type="region of interest" description="Disordered" evidence="1">
    <location>
        <begin position="274"/>
        <end position="296"/>
    </location>
</feature>
<evidence type="ECO:0000313" key="2">
    <source>
        <dbReference type="EMBL" id="KAK6333040.1"/>
    </source>
</evidence>
<feature type="compositionally biased region" description="Basic and acidic residues" evidence="1">
    <location>
        <begin position="1138"/>
        <end position="1159"/>
    </location>
</feature>
<gene>
    <name evidence="2" type="ORF">TWF718_010864</name>
</gene>
<comment type="caution">
    <text evidence="2">The sequence shown here is derived from an EMBL/GenBank/DDBJ whole genome shotgun (WGS) entry which is preliminary data.</text>
</comment>
<dbReference type="AlphaFoldDB" id="A0AAN8MKD2"/>
<evidence type="ECO:0000256" key="1">
    <source>
        <dbReference type="SAM" id="MobiDB-lite"/>
    </source>
</evidence>
<feature type="region of interest" description="Disordered" evidence="1">
    <location>
        <begin position="1123"/>
        <end position="1165"/>
    </location>
</feature>
<feature type="region of interest" description="Disordered" evidence="1">
    <location>
        <begin position="675"/>
        <end position="706"/>
    </location>
</feature>